<comment type="caution">
    <text evidence="1">The sequence shown here is derived from an EMBL/GenBank/DDBJ whole genome shotgun (WGS) entry which is preliminary data.</text>
</comment>
<evidence type="ECO:0000313" key="2">
    <source>
        <dbReference type="Proteomes" id="UP000305095"/>
    </source>
</evidence>
<organism evidence="1 2">
    <name type="scientific">Bradyrhizobium elkanii</name>
    <dbReference type="NCBI Taxonomy" id="29448"/>
    <lineage>
        <taxon>Bacteria</taxon>
        <taxon>Pseudomonadati</taxon>
        <taxon>Pseudomonadota</taxon>
        <taxon>Alphaproteobacteria</taxon>
        <taxon>Hyphomicrobiales</taxon>
        <taxon>Nitrobacteraceae</taxon>
        <taxon>Bradyrhizobium</taxon>
    </lineage>
</organism>
<proteinExistence type="predicted"/>
<gene>
    <name evidence="1" type="ORF">FDV58_17670</name>
</gene>
<dbReference type="AlphaFoldDB" id="A0A4U6RZ77"/>
<reference evidence="1 2" key="1">
    <citation type="submission" date="2019-05" db="EMBL/GenBank/DDBJ databases">
        <title>Draft Genome of Bradyrhizobium elkanii strain SEMIA 938, Used in Commercial Inoculants for Lupinus spp. in Brazil.</title>
        <authorList>
            <person name="Hungria M."/>
            <person name="Delamuta J.R.M."/>
            <person name="Ribeiro R.A."/>
            <person name="Nogueira M.A."/>
        </authorList>
    </citation>
    <scope>NUCLEOTIDE SEQUENCE [LARGE SCALE GENOMIC DNA]</scope>
    <source>
        <strain evidence="1 2">Semia 938</strain>
    </source>
</reference>
<dbReference type="RefSeq" id="WP_137479368.1">
    <property type="nucleotide sequence ID" value="NZ_SZZP01000010.1"/>
</dbReference>
<dbReference type="Proteomes" id="UP000305095">
    <property type="component" value="Unassembled WGS sequence"/>
</dbReference>
<sequence length="478" mass="54311">MSIAAVTPPRTATLISEMVETDNGFVRRLIEYVDAEIRADGRDGSSLYPLKFSTVARSILYLGLALHETKRKGLPKKLQPQWEDVLDLYAGFLDRYPKLDMLPKAITDDDLVGLCGFSTRRRGSQKPNVYAAMVLFFADLFEERRLADSVLRFLHVATPEGERDFSARIGELFKAAVASRVLPEQREREKPRRHEYPIVHVGYTFKPALHEEFRTFVEHFASDPDGNAHFVCYRPRNERPNQIVKSFLAIRPPVTGREHFSFVHVYRVPSTGDQERISIGAVLPLENGVCLVGGQRHRAPKKERTVPFTNLKIVVLPWTAIRVRERVFGGLVMSADYSGTNLVSRIALRCTPVHHSEEMRLDAIALTTLEEDITSDVGTERDLASVDDNHDRFKIEPRIAARRIAELANNAPSDWESPPGFFELNRQHAITKDPLQKHLIEEAIAEGFGTESHPKFKSREGVPFQFWKDMRFGPITSE</sequence>
<name>A0A4U6RZ77_BRAEL</name>
<dbReference type="EMBL" id="SZZP01000010">
    <property type="protein sequence ID" value="TKV80080.1"/>
    <property type="molecule type" value="Genomic_DNA"/>
</dbReference>
<accession>A0A4U6RZ77</accession>
<evidence type="ECO:0000313" key="1">
    <source>
        <dbReference type="EMBL" id="TKV80080.1"/>
    </source>
</evidence>
<protein>
    <submittedName>
        <fullName evidence="1">Uncharacterized protein</fullName>
    </submittedName>
</protein>